<dbReference type="InterPro" id="IPR055222">
    <property type="entry name" value="PRISE-like_Rossmann-fold"/>
</dbReference>
<feature type="domain" description="PRISE-like Rossmann-fold" evidence="1">
    <location>
        <begin position="4"/>
        <end position="313"/>
    </location>
</feature>
<dbReference type="EMBL" id="SPRV01000115">
    <property type="protein sequence ID" value="TIC57560.1"/>
    <property type="molecule type" value="Genomic_DNA"/>
</dbReference>
<dbReference type="AlphaFoldDB" id="A0AB74K824"/>
<protein>
    <submittedName>
        <fullName evidence="2">NAD(P)-binding protein</fullName>
    </submittedName>
</protein>
<dbReference type="Proteomes" id="UP000305362">
    <property type="component" value="Unassembled WGS sequence"/>
</dbReference>
<dbReference type="CDD" id="cd08948">
    <property type="entry name" value="5beta-POR_like_SDR_a"/>
    <property type="match status" value="1"/>
</dbReference>
<comment type="caution">
    <text evidence="2">The sequence shown here is derived from an EMBL/GenBank/DDBJ whole genome shotgun (WGS) entry which is preliminary data.</text>
</comment>
<accession>A0AB74K824</accession>
<organism evidence="2 3">
    <name type="scientific">Wallemia mellicola</name>
    <dbReference type="NCBI Taxonomy" id="1708541"/>
    <lineage>
        <taxon>Eukaryota</taxon>
        <taxon>Fungi</taxon>
        <taxon>Dikarya</taxon>
        <taxon>Basidiomycota</taxon>
        <taxon>Wallemiomycotina</taxon>
        <taxon>Wallemiomycetes</taxon>
        <taxon>Wallemiales</taxon>
        <taxon>Wallemiaceae</taxon>
        <taxon>Wallemia</taxon>
    </lineage>
</organism>
<reference evidence="2 3" key="1">
    <citation type="submission" date="2019-03" db="EMBL/GenBank/DDBJ databases">
        <title>Sequencing 25 genomes of Wallemia mellicola.</title>
        <authorList>
            <person name="Gostincar C."/>
        </authorList>
    </citation>
    <scope>NUCLEOTIDE SEQUENCE [LARGE SCALE GENOMIC DNA]</scope>
    <source>
        <strain evidence="2 3">EXF-1277</strain>
    </source>
</reference>
<dbReference type="Pfam" id="PF22917">
    <property type="entry name" value="PRISE"/>
    <property type="match status" value="1"/>
</dbReference>
<dbReference type="SUPFAM" id="SSF51735">
    <property type="entry name" value="NAD(P)-binding Rossmann-fold domains"/>
    <property type="match status" value="1"/>
</dbReference>
<sequence length="375" mass="42355">MTTAIVFGASGISGISLIDTLLEDPSRWSKIIAVSRRPPHQQSDKISHVSVDLLNSSSDEIAESLVKGGAGDATHAFFFSYIAKDDEDELIDVNFKLFSNSVEALHKGTKVKSFLLQTGYKYYGAFVGGEALQPYPWVEDSGRYKGKNFYFKQEDYLRESAVKYNWKWVIARPNFITGVSLGNFMSIATTVALYAVACKELNTPFYFPGSKYSYHLQYDHSNAKNNAEFEVFALDNPKAVNKVFNIHDGAHNSFDILWPKIARYFGLALPEPVAEDVKVKEHQELKSVHSVQKWAEENKDKFGAIVKKYNLDPKAYEHATWPFLDGATSRTWPDKGNLDAARSIGWKKTIDSFEDGYKAAFDKLKQYNVIPKTFE</sequence>
<gene>
    <name evidence="2" type="ORF">E3Q03_04437</name>
</gene>
<name>A0AB74K824_9BASI</name>
<dbReference type="PANTHER" id="PTHR32487:SF0">
    <property type="entry name" value="3-OXO-DELTA(4,5)-STEROID 5-BETA-REDUCTASE"/>
    <property type="match status" value="1"/>
</dbReference>
<dbReference type="Gene3D" id="3.40.50.720">
    <property type="entry name" value="NAD(P)-binding Rossmann-like Domain"/>
    <property type="match status" value="1"/>
</dbReference>
<evidence type="ECO:0000313" key="2">
    <source>
        <dbReference type="EMBL" id="TIC57560.1"/>
    </source>
</evidence>
<evidence type="ECO:0000313" key="3">
    <source>
        <dbReference type="Proteomes" id="UP000305362"/>
    </source>
</evidence>
<dbReference type="InterPro" id="IPR036291">
    <property type="entry name" value="NAD(P)-bd_dom_sf"/>
</dbReference>
<evidence type="ECO:0000259" key="1">
    <source>
        <dbReference type="Pfam" id="PF22917"/>
    </source>
</evidence>
<proteinExistence type="predicted"/>
<dbReference type="PANTHER" id="PTHR32487">
    <property type="entry name" value="3-OXO-DELTA(4,5)-STEROID 5-BETA-REDUCTASE"/>
    <property type="match status" value="1"/>
</dbReference>